<gene>
    <name evidence="1" type="ORF">B0I36DRAFT_356972</name>
</gene>
<proteinExistence type="predicted"/>
<comment type="caution">
    <text evidence="1">The sequence shown here is derived from an EMBL/GenBank/DDBJ whole genome shotgun (WGS) entry which is preliminary data.</text>
</comment>
<keyword evidence="2" id="KW-1185">Reference proteome</keyword>
<dbReference type="OrthoDB" id="5010801at2759"/>
<evidence type="ECO:0000313" key="1">
    <source>
        <dbReference type="EMBL" id="KAH7039559.1"/>
    </source>
</evidence>
<dbReference type="EMBL" id="JAGTJQ010000001">
    <property type="protein sequence ID" value="KAH7039559.1"/>
    <property type="molecule type" value="Genomic_DNA"/>
</dbReference>
<dbReference type="AlphaFoldDB" id="A0A9P8YFS0"/>
<evidence type="ECO:0000313" key="2">
    <source>
        <dbReference type="Proteomes" id="UP000756346"/>
    </source>
</evidence>
<organism evidence="1 2">
    <name type="scientific">Microdochium trichocladiopsis</name>
    <dbReference type="NCBI Taxonomy" id="1682393"/>
    <lineage>
        <taxon>Eukaryota</taxon>
        <taxon>Fungi</taxon>
        <taxon>Dikarya</taxon>
        <taxon>Ascomycota</taxon>
        <taxon>Pezizomycotina</taxon>
        <taxon>Sordariomycetes</taxon>
        <taxon>Xylariomycetidae</taxon>
        <taxon>Xylariales</taxon>
        <taxon>Microdochiaceae</taxon>
        <taxon>Microdochium</taxon>
    </lineage>
</organism>
<reference evidence="1" key="1">
    <citation type="journal article" date="2021" name="Nat. Commun.">
        <title>Genetic determinants of endophytism in the Arabidopsis root mycobiome.</title>
        <authorList>
            <person name="Mesny F."/>
            <person name="Miyauchi S."/>
            <person name="Thiergart T."/>
            <person name="Pickel B."/>
            <person name="Atanasova L."/>
            <person name="Karlsson M."/>
            <person name="Huettel B."/>
            <person name="Barry K.W."/>
            <person name="Haridas S."/>
            <person name="Chen C."/>
            <person name="Bauer D."/>
            <person name="Andreopoulos W."/>
            <person name="Pangilinan J."/>
            <person name="LaButti K."/>
            <person name="Riley R."/>
            <person name="Lipzen A."/>
            <person name="Clum A."/>
            <person name="Drula E."/>
            <person name="Henrissat B."/>
            <person name="Kohler A."/>
            <person name="Grigoriev I.V."/>
            <person name="Martin F.M."/>
            <person name="Hacquard S."/>
        </authorList>
    </citation>
    <scope>NUCLEOTIDE SEQUENCE</scope>
    <source>
        <strain evidence="1">MPI-CAGE-CH-0230</strain>
    </source>
</reference>
<dbReference type="InterPro" id="IPR032710">
    <property type="entry name" value="NTF2-like_dom_sf"/>
</dbReference>
<dbReference type="RefSeq" id="XP_046017614.1">
    <property type="nucleotide sequence ID" value="XM_046157726.1"/>
</dbReference>
<accession>A0A9P8YFS0</accession>
<name>A0A9P8YFS0_9PEZI</name>
<dbReference type="Proteomes" id="UP000756346">
    <property type="component" value="Unassembled WGS sequence"/>
</dbReference>
<dbReference type="GeneID" id="70187272"/>
<evidence type="ECO:0008006" key="3">
    <source>
        <dbReference type="Google" id="ProtNLM"/>
    </source>
</evidence>
<protein>
    <recommendedName>
        <fullName evidence="3">SnoaL-like domain-containing protein</fullName>
    </recommendedName>
</protein>
<dbReference type="SUPFAM" id="SSF54427">
    <property type="entry name" value="NTF2-like"/>
    <property type="match status" value="1"/>
</dbReference>
<sequence length="137" mass="15485">MAILDYEYDAQAISPEIKRGIDFLYEAADRKEAVDAWAGSFSKEGKLIKGDFQPVGVPALRDYMADSWNNTDSRVHDVKKVSVLQASPLTLKIEGVTTYQRSTGKEQQGTWSAEQSYVKEDGMQKISEYKISFNMLY</sequence>